<gene>
    <name evidence="1" type="ORF">BDW02DRAFT_577705</name>
</gene>
<accession>A0A6A5KLW5</accession>
<dbReference type="Proteomes" id="UP000800040">
    <property type="component" value="Unassembled WGS sequence"/>
</dbReference>
<organism evidence="1 2">
    <name type="scientific">Decorospora gaudefroyi</name>
    <dbReference type="NCBI Taxonomy" id="184978"/>
    <lineage>
        <taxon>Eukaryota</taxon>
        <taxon>Fungi</taxon>
        <taxon>Dikarya</taxon>
        <taxon>Ascomycota</taxon>
        <taxon>Pezizomycotina</taxon>
        <taxon>Dothideomycetes</taxon>
        <taxon>Pleosporomycetidae</taxon>
        <taxon>Pleosporales</taxon>
        <taxon>Pleosporineae</taxon>
        <taxon>Pleosporaceae</taxon>
        <taxon>Decorospora</taxon>
    </lineage>
</organism>
<dbReference type="EMBL" id="ML975269">
    <property type="protein sequence ID" value="KAF1836799.1"/>
    <property type="molecule type" value="Genomic_DNA"/>
</dbReference>
<keyword evidence="2" id="KW-1185">Reference proteome</keyword>
<reference evidence="1" key="1">
    <citation type="submission" date="2020-01" db="EMBL/GenBank/DDBJ databases">
        <authorList>
            <consortium name="DOE Joint Genome Institute"/>
            <person name="Haridas S."/>
            <person name="Albert R."/>
            <person name="Binder M."/>
            <person name="Bloem J."/>
            <person name="Labutti K."/>
            <person name="Salamov A."/>
            <person name="Andreopoulos B."/>
            <person name="Baker S.E."/>
            <person name="Barry K."/>
            <person name="Bills G."/>
            <person name="Bluhm B.H."/>
            <person name="Cannon C."/>
            <person name="Castanera R."/>
            <person name="Culley D.E."/>
            <person name="Daum C."/>
            <person name="Ezra D."/>
            <person name="Gonzalez J.B."/>
            <person name="Henrissat B."/>
            <person name="Kuo A."/>
            <person name="Liang C."/>
            <person name="Lipzen A."/>
            <person name="Lutzoni F."/>
            <person name="Magnuson J."/>
            <person name="Mondo S."/>
            <person name="Nolan M."/>
            <person name="Ohm R."/>
            <person name="Pangilinan J."/>
            <person name="Park H.-J."/>
            <person name="Ramirez L."/>
            <person name="Alfaro M."/>
            <person name="Sun H."/>
            <person name="Tritt A."/>
            <person name="Yoshinaga Y."/>
            <person name="Zwiers L.-H."/>
            <person name="Turgeon B.G."/>
            <person name="Goodwin S.B."/>
            <person name="Spatafora J.W."/>
            <person name="Crous P.W."/>
            <person name="Grigoriev I.V."/>
        </authorList>
    </citation>
    <scope>NUCLEOTIDE SEQUENCE</scope>
    <source>
        <strain evidence="1">P77</strain>
    </source>
</reference>
<protein>
    <submittedName>
        <fullName evidence="1">Uncharacterized protein</fullName>
    </submittedName>
</protein>
<dbReference type="AlphaFoldDB" id="A0A6A5KLW5"/>
<sequence>MPVCCLGWAAGVGVGLVGSTVTKGCAGLLLWYGLLRWRGDLGRGFGGGSGVTLGSRLLHRRKGYLVVGSYRDDVGRSWGGLLRIPALSVVERLDGSLGAIEISTATKEEKHRCRIYSMDNSNSEYKAGKEDLFLDELASQNH</sequence>
<proteinExistence type="predicted"/>
<evidence type="ECO:0000313" key="1">
    <source>
        <dbReference type="EMBL" id="KAF1836799.1"/>
    </source>
</evidence>
<evidence type="ECO:0000313" key="2">
    <source>
        <dbReference type="Proteomes" id="UP000800040"/>
    </source>
</evidence>
<name>A0A6A5KLW5_9PLEO</name>